<keyword evidence="2" id="KW-1185">Reference proteome</keyword>
<reference evidence="1 2" key="1">
    <citation type="submission" date="2019-10" db="EMBL/GenBank/DDBJ databases">
        <title>Description of Paenibacillus choica sp. nov.</title>
        <authorList>
            <person name="Carlier A."/>
            <person name="Qi S."/>
        </authorList>
    </citation>
    <scope>NUCLEOTIDE SEQUENCE [LARGE SCALE GENOMIC DNA]</scope>
    <source>
        <strain evidence="1 2">LMG 31460</strain>
    </source>
</reference>
<dbReference type="Proteomes" id="UP000658690">
    <property type="component" value="Unassembled WGS sequence"/>
</dbReference>
<dbReference type="EMBL" id="WHOC01000111">
    <property type="protein sequence ID" value="NOU88356.1"/>
    <property type="molecule type" value="Genomic_DNA"/>
</dbReference>
<name>A0ABX1Z7Z4_9BACL</name>
<proteinExistence type="predicted"/>
<dbReference type="RefSeq" id="WP_171691378.1">
    <property type="nucleotide sequence ID" value="NZ_WHOC01000111.1"/>
</dbReference>
<gene>
    <name evidence="1" type="ORF">GC102_21715</name>
</gene>
<organism evidence="1 2">
    <name type="scientific">Paenibacillus germinis</name>
    <dbReference type="NCBI Taxonomy" id="2654979"/>
    <lineage>
        <taxon>Bacteria</taxon>
        <taxon>Bacillati</taxon>
        <taxon>Bacillota</taxon>
        <taxon>Bacilli</taxon>
        <taxon>Bacillales</taxon>
        <taxon>Paenibacillaceae</taxon>
        <taxon>Paenibacillus</taxon>
    </lineage>
</organism>
<comment type="caution">
    <text evidence="1">The sequence shown here is derived from an EMBL/GenBank/DDBJ whole genome shotgun (WGS) entry which is preliminary data.</text>
</comment>
<evidence type="ECO:0000313" key="2">
    <source>
        <dbReference type="Proteomes" id="UP000658690"/>
    </source>
</evidence>
<evidence type="ECO:0000313" key="1">
    <source>
        <dbReference type="EMBL" id="NOU88356.1"/>
    </source>
</evidence>
<accession>A0ABX1Z7Z4</accession>
<protein>
    <submittedName>
        <fullName evidence="1">Uncharacterized protein</fullName>
    </submittedName>
</protein>
<sequence>MYQSVRLFMEKLIDYAGLFPPAGLPIEAAIRNYQAYSLDQDSWMIGKFIIPVSRLQELVPYMPLFSRDHPLMLSVIGDRSSDADECKELLAESLEKIQSLGDQFQALAQIGVLDLPLPPIPLQAHLLEAIGRGTSKHGLQTFCELTYALNAEWESRMLAALDEIAAYNETSGLSFGIKLRTGGITADAFPTANQVALILAGCRDRELSLKFTAGLHHPVRMYRNEVKTKMHGFLNVFFAGLLAYSYKLEIQNIAEILEDELPESFKFSNDGLHWRHLSMTSFEIQAYRNEGVCSYGSCSFDEPRDEMREFQLLEQRS</sequence>